<keyword evidence="1" id="KW-0812">Transmembrane</keyword>
<dbReference type="EMBL" id="AP022601">
    <property type="protein sequence ID" value="BBY91398.1"/>
    <property type="molecule type" value="Genomic_DNA"/>
</dbReference>
<feature type="transmembrane region" description="Helical" evidence="1">
    <location>
        <begin position="77"/>
        <end position="94"/>
    </location>
</feature>
<organism evidence="2 3">
    <name type="scientific">Mycobacterium gallinarum</name>
    <dbReference type="NCBI Taxonomy" id="39689"/>
    <lineage>
        <taxon>Bacteria</taxon>
        <taxon>Bacillati</taxon>
        <taxon>Actinomycetota</taxon>
        <taxon>Actinomycetes</taxon>
        <taxon>Mycobacteriales</taxon>
        <taxon>Mycobacteriaceae</taxon>
        <taxon>Mycobacterium</taxon>
    </lineage>
</organism>
<keyword evidence="3" id="KW-1185">Reference proteome</keyword>
<dbReference type="KEGG" id="mgau:MGALJ_10670"/>
<dbReference type="Proteomes" id="UP000465785">
    <property type="component" value="Chromosome"/>
</dbReference>
<name>A0A9W4B7G8_9MYCO</name>
<evidence type="ECO:0000313" key="2">
    <source>
        <dbReference type="EMBL" id="BBY91398.1"/>
    </source>
</evidence>
<accession>A0A9W4B7G8</accession>
<sequence>MGILVAMSASSEPMILAEQGALVIAEQGRNVLVIDRGQAPTEITVLVLTMAALIFGGFGVVSLFYELTGSPSLPSTVIGAALLLVGIAAFRTMLTAGEALRRVRLTPMSAYVPVAVFDRENRLYRDGGGEIVARLDEVRFERHTQRLTASIVAVTPYGTRVLLSGNVFRGGIGALDRVLDNAVHGR</sequence>
<reference evidence="2 3" key="1">
    <citation type="journal article" date="2019" name="Emerg. Microbes Infect.">
        <title>Comprehensive subspecies identification of 175 nontuberculous mycobacteria species based on 7547 genomic profiles.</title>
        <authorList>
            <person name="Matsumoto Y."/>
            <person name="Kinjo T."/>
            <person name="Motooka D."/>
            <person name="Nabeya D."/>
            <person name="Jung N."/>
            <person name="Uechi K."/>
            <person name="Horii T."/>
            <person name="Iida T."/>
            <person name="Fujita J."/>
            <person name="Nakamura S."/>
        </authorList>
    </citation>
    <scope>NUCLEOTIDE SEQUENCE [LARGE SCALE GENOMIC DNA]</scope>
    <source>
        <strain evidence="2 3">JCM 6399</strain>
    </source>
</reference>
<keyword evidence="1" id="KW-1133">Transmembrane helix</keyword>
<proteinExistence type="predicted"/>
<protein>
    <submittedName>
        <fullName evidence="2">Uncharacterized protein</fullName>
    </submittedName>
</protein>
<evidence type="ECO:0000256" key="1">
    <source>
        <dbReference type="SAM" id="Phobius"/>
    </source>
</evidence>
<gene>
    <name evidence="2" type="ORF">MGALJ_10670</name>
</gene>
<keyword evidence="1" id="KW-0472">Membrane</keyword>
<evidence type="ECO:0000313" key="3">
    <source>
        <dbReference type="Proteomes" id="UP000465785"/>
    </source>
</evidence>
<dbReference type="AlphaFoldDB" id="A0A9W4B7G8"/>
<feature type="transmembrane region" description="Helical" evidence="1">
    <location>
        <begin position="43"/>
        <end position="65"/>
    </location>
</feature>